<dbReference type="EMBL" id="CP053540">
    <property type="protein sequence ID" value="WOB44167.1"/>
    <property type="molecule type" value="Genomic_DNA"/>
</dbReference>
<evidence type="ECO:0000313" key="1">
    <source>
        <dbReference type="EMBL" id="WOB44167.1"/>
    </source>
</evidence>
<gene>
    <name evidence="1" type="ORF">HNI00_14160</name>
</gene>
<dbReference type="RefSeq" id="WP_316787208.1">
    <property type="nucleotide sequence ID" value="NZ_CP053540.1"/>
</dbReference>
<dbReference type="KEGG" id="tog:HNI00_14160"/>
<proteinExistence type="predicted"/>
<dbReference type="AlphaFoldDB" id="A0AA96YPS2"/>
<sequence>MSENQPTIDERLDRVAVLLETSTQQIAYLSELIVTNGQQAAQRDASLNAKLDRLSEEAAQRDASLNAKLDRLTEAIATFVDQTQQRTVAIDDRLDRIAITLESQNRALEGHIRLAEQQAQSVATLTTLVSQLLAARV</sequence>
<organism evidence="1">
    <name type="scientific">Thermoleptolyngbya oregonensis NK1-22</name>
    <dbReference type="NCBI Taxonomy" id="2547457"/>
    <lineage>
        <taxon>Bacteria</taxon>
        <taxon>Bacillati</taxon>
        <taxon>Cyanobacteriota</taxon>
        <taxon>Cyanophyceae</taxon>
        <taxon>Oculatellales</taxon>
        <taxon>Oculatellaceae</taxon>
        <taxon>Thermoleptolyngbya</taxon>
    </lineage>
</organism>
<reference evidence="1" key="1">
    <citation type="submission" date="2020-05" db="EMBL/GenBank/DDBJ databases">
        <authorList>
            <person name="Zhu T."/>
            <person name="Keshari N."/>
            <person name="Lu X."/>
        </authorList>
    </citation>
    <scope>NUCLEOTIDE SEQUENCE</scope>
    <source>
        <strain evidence="1">NK1-22</strain>
    </source>
</reference>
<accession>A0AA96YPS2</accession>
<protein>
    <submittedName>
        <fullName evidence="1">Uncharacterized protein</fullName>
    </submittedName>
</protein>
<name>A0AA96YPS2_9CYAN</name>